<dbReference type="PANTHER" id="PTHR32182:SF22">
    <property type="entry name" value="ATP-DEPENDENT ENDONUCLEASE, OLD FAMILY-RELATED"/>
    <property type="match status" value="1"/>
</dbReference>
<reference evidence="2" key="1">
    <citation type="submission" date="2019-03" db="EMBL/GenBank/DDBJ databases">
        <title>Afifella sp. nov., isolated from activated sludge.</title>
        <authorList>
            <person name="Li Q."/>
            <person name="Liu Y."/>
        </authorList>
    </citation>
    <scope>NUCLEOTIDE SEQUENCE</scope>
    <source>
        <strain evidence="2">L72</strain>
    </source>
</reference>
<organism evidence="2 3">
    <name type="scientific">Propylenella binzhouense</name>
    <dbReference type="NCBI Taxonomy" id="2555902"/>
    <lineage>
        <taxon>Bacteria</taxon>
        <taxon>Pseudomonadati</taxon>
        <taxon>Pseudomonadota</taxon>
        <taxon>Alphaproteobacteria</taxon>
        <taxon>Hyphomicrobiales</taxon>
        <taxon>Propylenellaceae</taxon>
        <taxon>Propylenella</taxon>
    </lineage>
</organism>
<feature type="domain" description="Endonuclease GajA/Old nuclease/RecF-like AAA" evidence="1">
    <location>
        <begin position="1"/>
        <end position="81"/>
    </location>
</feature>
<dbReference type="GO" id="GO:0000731">
    <property type="term" value="P:DNA synthesis involved in DNA repair"/>
    <property type="evidence" value="ECO:0007669"/>
    <property type="project" value="TreeGrafter"/>
</dbReference>
<dbReference type="SUPFAM" id="SSF52540">
    <property type="entry name" value="P-loop containing nucleoside triphosphate hydrolases"/>
    <property type="match status" value="1"/>
</dbReference>
<keyword evidence="3" id="KW-1185">Reference proteome</keyword>
<evidence type="ECO:0000313" key="2">
    <source>
        <dbReference type="EMBL" id="MYZ48338.1"/>
    </source>
</evidence>
<dbReference type="InterPro" id="IPR027417">
    <property type="entry name" value="P-loop_NTPase"/>
</dbReference>
<evidence type="ECO:0000313" key="3">
    <source>
        <dbReference type="Proteomes" id="UP000773614"/>
    </source>
</evidence>
<accession>A0A964T4I2</accession>
<evidence type="ECO:0000259" key="1">
    <source>
        <dbReference type="Pfam" id="PF13175"/>
    </source>
</evidence>
<protein>
    <recommendedName>
        <fullName evidence="1">Endonuclease GajA/Old nuclease/RecF-like AAA domain-containing protein</fullName>
    </recommendedName>
</protein>
<dbReference type="GO" id="GO:0006302">
    <property type="term" value="P:double-strand break repair"/>
    <property type="evidence" value="ECO:0007669"/>
    <property type="project" value="TreeGrafter"/>
</dbReference>
<dbReference type="OrthoDB" id="9816534at2"/>
<dbReference type="EMBL" id="SPKJ01000035">
    <property type="protein sequence ID" value="MYZ48338.1"/>
    <property type="molecule type" value="Genomic_DNA"/>
</dbReference>
<dbReference type="Proteomes" id="UP000773614">
    <property type="component" value="Unassembled WGS sequence"/>
</dbReference>
<gene>
    <name evidence="2" type="ORF">E4O86_11520</name>
</gene>
<comment type="caution">
    <text evidence="2">The sequence shown here is derived from an EMBL/GenBank/DDBJ whole genome shotgun (WGS) entry which is preliminary data.</text>
</comment>
<dbReference type="InterPro" id="IPR041685">
    <property type="entry name" value="AAA_GajA/Old/RecF-like"/>
</dbReference>
<proteinExistence type="predicted"/>
<sequence length="160" mass="17636">MFLKTIGLKNFRSFDAGEIELQKDLTVFVGENNGGKSNAIDAIRLVTQPLGGRREIYCEPTDVRFQSPTKGFELEAAFSDLSVGQQGRLISATTDSSLSEARFGIRYNGAFGDRPSCGRESLATCRNRGAMTWSGTSICSLFATRSAHWRRAIRRGSWPC</sequence>
<dbReference type="Pfam" id="PF13175">
    <property type="entry name" value="AAA_15"/>
    <property type="match status" value="1"/>
</dbReference>
<dbReference type="AlphaFoldDB" id="A0A964T4I2"/>
<dbReference type="PANTHER" id="PTHR32182">
    <property type="entry name" value="DNA REPLICATION AND REPAIR PROTEIN RECF"/>
    <property type="match status" value="1"/>
</dbReference>
<name>A0A964T4I2_9HYPH</name>
<dbReference type="RefSeq" id="WP_161140690.1">
    <property type="nucleotide sequence ID" value="NZ_SPKJ01000035.1"/>
</dbReference>
<dbReference type="Gene3D" id="3.40.50.300">
    <property type="entry name" value="P-loop containing nucleotide triphosphate hydrolases"/>
    <property type="match status" value="1"/>
</dbReference>